<dbReference type="Proteomes" id="UP000682892">
    <property type="component" value="Chromosome 2"/>
</dbReference>
<dbReference type="EMBL" id="CH477389">
    <property type="protein sequence ID" value="EAT42000.1"/>
    <property type="molecule type" value="Genomic_DNA"/>
</dbReference>
<dbReference type="eggNOG" id="ENOG502QTV0">
    <property type="taxonomic scope" value="Eukaryota"/>
</dbReference>
<protein>
    <submittedName>
        <fullName evidence="1">AAEL006410-PA</fullName>
    </submittedName>
</protein>
<sequence length="247" mass="27462">MLNEAAFAKAAKRKRLLYDLSDPVVTVTESASYYHPSPFPSPIYSAQAPVLDQIIKPLPTPLPSLLPKPSLSTIFKNNYFEYSNYGSPFQFISGNQLGFHDESTYVADGRILKQYAVTEHHPEEIERNRLLQSNEYRSGPSYFDSGFQPVLSQLDLPYSSATIGFNPRFGVPLNSLHQSPLLTHNHGPVALGSGSIGYIHGPNGVALGSGSLGYISHKQHRDSLQELIERKSRKHRPSPLHFGHNHD</sequence>
<dbReference type="PaxDb" id="7159-AAEL006410-PA"/>
<organism evidence="1 2">
    <name type="scientific">Aedes aegypti</name>
    <name type="common">Yellowfever mosquito</name>
    <name type="synonym">Culex aegypti</name>
    <dbReference type="NCBI Taxonomy" id="7159"/>
    <lineage>
        <taxon>Eukaryota</taxon>
        <taxon>Metazoa</taxon>
        <taxon>Ecdysozoa</taxon>
        <taxon>Arthropoda</taxon>
        <taxon>Hexapoda</taxon>
        <taxon>Insecta</taxon>
        <taxon>Pterygota</taxon>
        <taxon>Neoptera</taxon>
        <taxon>Endopterygota</taxon>
        <taxon>Diptera</taxon>
        <taxon>Nematocera</taxon>
        <taxon>Culicoidea</taxon>
        <taxon>Culicidae</taxon>
        <taxon>Culicinae</taxon>
        <taxon>Aedini</taxon>
        <taxon>Aedes</taxon>
        <taxon>Stegomyia</taxon>
    </lineage>
</organism>
<dbReference type="PhylomeDB" id="Q0IF86"/>
<reference evidence="1" key="1">
    <citation type="submission" date="2005-10" db="EMBL/GenBank/DDBJ databases">
        <authorList>
            <person name="Loftus B.J."/>
            <person name="Nene V.M."/>
            <person name="Hannick L.I."/>
            <person name="Bidwell S."/>
            <person name="Haas B."/>
            <person name="Amedeo P."/>
            <person name="Orvis J."/>
            <person name="Wortman J.R."/>
            <person name="White O.R."/>
            <person name="Salzberg S."/>
            <person name="Shumway M."/>
            <person name="Koo H."/>
            <person name="Zhao Y."/>
            <person name="Holmes M."/>
            <person name="Miller J."/>
            <person name="Schatz M."/>
            <person name="Pop M."/>
            <person name="Pai G."/>
            <person name="Utterback T."/>
            <person name="Rogers Y.-H."/>
            <person name="Kravitz S."/>
            <person name="Fraser C.M."/>
        </authorList>
    </citation>
    <scope>NUCLEOTIDE SEQUENCE</scope>
    <source>
        <strain evidence="1">Liverpool</strain>
    </source>
</reference>
<dbReference type="OMA" id="IYHARAP"/>
<gene>
    <name evidence="1" type="ORF">AaeL_AAEL006410</name>
</gene>
<name>Q0IF86_AEDAE</name>
<evidence type="ECO:0000313" key="1">
    <source>
        <dbReference type="EMBL" id="EAT42000.1"/>
    </source>
</evidence>
<dbReference type="AlphaFoldDB" id="Q0IF86"/>
<evidence type="ECO:0000313" key="2">
    <source>
        <dbReference type="Proteomes" id="UP000682892"/>
    </source>
</evidence>
<dbReference type="HOGENOM" id="CLU_1125302_0_0_1"/>
<reference evidence="1" key="3">
    <citation type="submission" date="2012-09" db="EMBL/GenBank/DDBJ databases">
        <authorList>
            <consortium name="VectorBase"/>
        </authorList>
    </citation>
    <scope>NUCLEOTIDE SEQUENCE</scope>
    <source>
        <strain evidence="1">Liverpool</strain>
    </source>
</reference>
<accession>Q0IF86</accession>
<reference evidence="1" key="2">
    <citation type="journal article" date="2007" name="Science">
        <title>Genome sequence of Aedes aegypti, a major arbovirus vector.</title>
        <authorList>
            <person name="Nene V."/>
            <person name="Wortman J.R."/>
            <person name="Lawson D."/>
            <person name="Haas B."/>
            <person name="Kodira C."/>
            <person name="Tu Z.J."/>
            <person name="Loftus B."/>
            <person name="Xi Z."/>
            <person name="Megy K."/>
            <person name="Grabherr M."/>
            <person name="Ren Q."/>
            <person name="Zdobnov E.M."/>
            <person name="Lobo N.F."/>
            <person name="Campbell K.S."/>
            <person name="Brown S.E."/>
            <person name="Bonaldo M.F."/>
            <person name="Zhu J."/>
            <person name="Sinkins S.P."/>
            <person name="Hogenkamp D.G."/>
            <person name="Amedeo P."/>
            <person name="Arensburger P."/>
            <person name="Atkinson P.W."/>
            <person name="Bidwell S."/>
            <person name="Biedler J."/>
            <person name="Birney E."/>
            <person name="Bruggner R.V."/>
            <person name="Costas J."/>
            <person name="Coy M.R."/>
            <person name="Crabtree J."/>
            <person name="Crawford M."/>
            <person name="Debruyn B."/>
            <person name="Decaprio D."/>
            <person name="Eiglmeier K."/>
            <person name="Eisenstadt E."/>
            <person name="El-Dorry H."/>
            <person name="Gelbart W.M."/>
            <person name="Gomes S.L."/>
            <person name="Hammond M."/>
            <person name="Hannick L.I."/>
            <person name="Hogan J.R."/>
            <person name="Holmes M.H."/>
            <person name="Jaffe D."/>
            <person name="Johnston J.S."/>
            <person name="Kennedy R.C."/>
            <person name="Koo H."/>
            <person name="Kravitz S."/>
            <person name="Kriventseva E.V."/>
            <person name="Kulp D."/>
            <person name="Labutti K."/>
            <person name="Lee E."/>
            <person name="Li S."/>
            <person name="Lovin D.D."/>
            <person name="Mao C."/>
            <person name="Mauceli E."/>
            <person name="Menck C.F."/>
            <person name="Miller J.R."/>
            <person name="Montgomery P."/>
            <person name="Mori A."/>
            <person name="Nascimento A.L."/>
            <person name="Naveira H.F."/>
            <person name="Nusbaum C."/>
            <person name="O'leary S."/>
            <person name="Orvis J."/>
            <person name="Pertea M."/>
            <person name="Quesneville H."/>
            <person name="Reidenbach K.R."/>
            <person name="Rogers Y.H."/>
            <person name="Roth C.W."/>
            <person name="Schneider J.R."/>
            <person name="Schatz M."/>
            <person name="Shumway M."/>
            <person name="Stanke M."/>
            <person name="Stinson E.O."/>
            <person name="Tubio J.M."/>
            <person name="Vanzee J.P."/>
            <person name="Verjovski-Almeida S."/>
            <person name="Werner D."/>
            <person name="White O."/>
            <person name="Wyder S."/>
            <person name="Zeng Q."/>
            <person name="Zhao Q."/>
            <person name="Zhao Y."/>
            <person name="Hill C.A."/>
            <person name="Raikhel A.S."/>
            <person name="Soares M.B."/>
            <person name="Knudson D.L."/>
            <person name="Lee N.H."/>
            <person name="Galagan J."/>
            <person name="Salzberg S.L."/>
            <person name="Paulsen I.T."/>
            <person name="Dimopoulos G."/>
            <person name="Collins F.H."/>
            <person name="Birren B."/>
            <person name="Fraser-Liggett C.M."/>
            <person name="Severson D.W."/>
        </authorList>
    </citation>
    <scope>NUCLEOTIDE SEQUENCE [LARGE SCALE GENOMIC DNA]</scope>
    <source>
        <strain evidence="1">Liverpool</strain>
    </source>
</reference>
<proteinExistence type="predicted"/>